<dbReference type="GO" id="GO:0008168">
    <property type="term" value="F:methyltransferase activity"/>
    <property type="evidence" value="ECO:0007669"/>
    <property type="project" value="UniProtKB-KW"/>
</dbReference>
<organism evidence="2 3">
    <name type="scientific">Leucobacter chromiisoli</name>
    <dbReference type="NCBI Taxonomy" id="2796471"/>
    <lineage>
        <taxon>Bacteria</taxon>
        <taxon>Bacillati</taxon>
        <taxon>Actinomycetota</taxon>
        <taxon>Actinomycetes</taxon>
        <taxon>Micrococcales</taxon>
        <taxon>Microbacteriaceae</taxon>
        <taxon>Leucobacter</taxon>
    </lineage>
</organism>
<evidence type="ECO:0000259" key="1">
    <source>
        <dbReference type="Pfam" id="PF18096"/>
    </source>
</evidence>
<comment type="caution">
    <text evidence="2">The sequence shown here is derived from an EMBL/GenBank/DDBJ whole genome shotgun (WGS) entry which is preliminary data.</text>
</comment>
<dbReference type="GO" id="GO:0032259">
    <property type="term" value="P:methylation"/>
    <property type="evidence" value="ECO:0007669"/>
    <property type="project" value="UniProtKB-KW"/>
</dbReference>
<dbReference type="AlphaFoldDB" id="A0A934QAH2"/>
<evidence type="ECO:0000313" key="3">
    <source>
        <dbReference type="Proteomes" id="UP000608530"/>
    </source>
</evidence>
<accession>A0A934QAH2</accession>
<feature type="domain" description="THUMP-like" evidence="1">
    <location>
        <begin position="345"/>
        <end position="417"/>
    </location>
</feature>
<protein>
    <submittedName>
        <fullName evidence="2">SAM-dependent methyltransferase</fullName>
    </submittedName>
</protein>
<dbReference type="EMBL" id="JAEHOH010000015">
    <property type="protein sequence ID" value="MBK0419742.1"/>
    <property type="molecule type" value="Genomic_DNA"/>
</dbReference>
<evidence type="ECO:0000313" key="2">
    <source>
        <dbReference type="EMBL" id="MBK0419742.1"/>
    </source>
</evidence>
<name>A0A934QAH2_9MICO</name>
<sequence length="418" mass="43985">MAALSDVDAALASGENSVAVGARLRKHGGSPERVAALLTQAELRRRARGKFGALAERLLFTQAGLEQATRAPVAALHAERFRDAGCRTVADLGCGIGAESLAMLGAGLSVRAVELDPFTARLAEHNLTVAAAIHGAAGNALASPAVRIGDAEALGSALRASAPPAIAPRPEGDAARPPWSLDGVDGVFLDPARRTSGHRDTRRLAAPEDYSPSLTFAFGLAERFPTGVKLGPGLDRELIPDDAEAQWVSADGQLVETGLWFGSVARPGVRRSALVLRGDETAELTAAGDAPDPGHGPLGEFLYEPDGAVIRARLIGLLAERIGARTVSDGIAYLSGERLVRTPFAQAFRIVEQLPAREKELRRALVARDVGVLEIKKRGADVDPAALRKRLRLRGSQSATLFLTRVSGRHVALLAERA</sequence>
<proteinExistence type="predicted"/>
<keyword evidence="3" id="KW-1185">Reference proteome</keyword>
<dbReference type="Gene3D" id="3.40.50.150">
    <property type="entry name" value="Vaccinia Virus protein VP39"/>
    <property type="match status" value="1"/>
</dbReference>
<dbReference type="Proteomes" id="UP000608530">
    <property type="component" value="Unassembled WGS sequence"/>
</dbReference>
<keyword evidence="2" id="KW-0489">Methyltransferase</keyword>
<dbReference type="Pfam" id="PF18096">
    <property type="entry name" value="Thump_like"/>
    <property type="match status" value="1"/>
</dbReference>
<dbReference type="InterPro" id="IPR029063">
    <property type="entry name" value="SAM-dependent_MTases_sf"/>
</dbReference>
<keyword evidence="2" id="KW-0808">Transferase</keyword>
<dbReference type="SUPFAM" id="SSF53335">
    <property type="entry name" value="S-adenosyl-L-methionine-dependent methyltransferases"/>
    <property type="match status" value="1"/>
</dbReference>
<reference evidence="2" key="1">
    <citation type="submission" date="2020-12" db="EMBL/GenBank/DDBJ databases">
        <title>Leucobacter sp. CAS1, isolated from Chromium sludge.</title>
        <authorList>
            <person name="Xu Z."/>
        </authorList>
    </citation>
    <scope>NUCLEOTIDE SEQUENCE</scope>
    <source>
        <strain evidence="2">CSA1</strain>
    </source>
</reference>
<gene>
    <name evidence="2" type="ORF">JD276_11925</name>
</gene>
<dbReference type="InterPro" id="IPR041497">
    <property type="entry name" value="Thump-like"/>
</dbReference>